<proteinExistence type="predicted"/>
<gene>
    <name evidence="1" type="ORF">ACFOYY_42455</name>
</gene>
<dbReference type="Proteomes" id="UP001595698">
    <property type="component" value="Unassembled WGS sequence"/>
</dbReference>
<dbReference type="RefSeq" id="WP_386197197.1">
    <property type="nucleotide sequence ID" value="NZ_JBHSBC010000075.1"/>
</dbReference>
<dbReference type="EMBL" id="JBHSBC010000075">
    <property type="protein sequence ID" value="MFC3986853.1"/>
    <property type="molecule type" value="Genomic_DNA"/>
</dbReference>
<evidence type="ECO:0000313" key="1">
    <source>
        <dbReference type="EMBL" id="MFC3986853.1"/>
    </source>
</evidence>
<name>A0ABV8FH80_9ACTN</name>
<feature type="non-terminal residue" evidence="1">
    <location>
        <position position="88"/>
    </location>
</feature>
<sequence>MIYTFATLDPRPTDSARTANDALLAKEVLGVEVTVPVLADRCTAGNLDPQHLGGDAATAAIEAALTWPLPPAHTTLATVRPDADSVGA</sequence>
<organism evidence="1 2">
    <name type="scientific">Streptosporangium jomthongense</name>
    <dbReference type="NCBI Taxonomy" id="1193683"/>
    <lineage>
        <taxon>Bacteria</taxon>
        <taxon>Bacillati</taxon>
        <taxon>Actinomycetota</taxon>
        <taxon>Actinomycetes</taxon>
        <taxon>Streptosporangiales</taxon>
        <taxon>Streptosporangiaceae</taxon>
        <taxon>Streptosporangium</taxon>
    </lineage>
</organism>
<reference evidence="2" key="1">
    <citation type="journal article" date="2019" name="Int. J. Syst. Evol. Microbiol.">
        <title>The Global Catalogue of Microorganisms (GCM) 10K type strain sequencing project: providing services to taxonomists for standard genome sequencing and annotation.</title>
        <authorList>
            <consortium name="The Broad Institute Genomics Platform"/>
            <consortium name="The Broad Institute Genome Sequencing Center for Infectious Disease"/>
            <person name="Wu L."/>
            <person name="Ma J."/>
        </authorList>
    </citation>
    <scope>NUCLEOTIDE SEQUENCE [LARGE SCALE GENOMIC DNA]</scope>
    <source>
        <strain evidence="2">TBRC 7912</strain>
    </source>
</reference>
<comment type="caution">
    <text evidence="1">The sequence shown here is derived from an EMBL/GenBank/DDBJ whole genome shotgun (WGS) entry which is preliminary data.</text>
</comment>
<accession>A0ABV8FH80</accession>
<keyword evidence="2" id="KW-1185">Reference proteome</keyword>
<evidence type="ECO:0000313" key="2">
    <source>
        <dbReference type="Proteomes" id="UP001595698"/>
    </source>
</evidence>
<protein>
    <submittedName>
        <fullName evidence="1">Uncharacterized protein</fullName>
    </submittedName>
</protein>